<evidence type="ECO:0000313" key="2">
    <source>
        <dbReference type="Proteomes" id="UP001140087"/>
    </source>
</evidence>
<evidence type="ECO:0000313" key="1">
    <source>
        <dbReference type="EMBL" id="KAJ2800198.1"/>
    </source>
</evidence>
<accession>A0ACC1L4A9</accession>
<gene>
    <name evidence="1" type="ORF">H4R21_003271</name>
</gene>
<keyword evidence="2" id="KW-1185">Reference proteome</keyword>
<proteinExistence type="predicted"/>
<protein>
    <submittedName>
        <fullName evidence="1">Uncharacterized protein</fullName>
    </submittedName>
</protein>
<comment type="caution">
    <text evidence="1">The sequence shown here is derived from an EMBL/GenBank/DDBJ whole genome shotgun (WGS) entry which is preliminary data.</text>
</comment>
<dbReference type="Proteomes" id="UP001140087">
    <property type="component" value="Unassembled WGS sequence"/>
</dbReference>
<reference evidence="1" key="1">
    <citation type="submission" date="2022-07" db="EMBL/GenBank/DDBJ databases">
        <title>Phylogenomic reconstructions and comparative analyses of Kickxellomycotina fungi.</title>
        <authorList>
            <person name="Reynolds N.K."/>
            <person name="Stajich J.E."/>
            <person name="Barry K."/>
            <person name="Grigoriev I.V."/>
            <person name="Crous P."/>
            <person name="Smith M.E."/>
        </authorList>
    </citation>
    <scope>NUCLEOTIDE SEQUENCE</scope>
    <source>
        <strain evidence="1">BCRC 34780</strain>
    </source>
</reference>
<dbReference type="EMBL" id="JANBUN010000997">
    <property type="protein sequence ID" value="KAJ2800198.1"/>
    <property type="molecule type" value="Genomic_DNA"/>
</dbReference>
<sequence length="240" mass="26278">MDEDSLADGQIRWPQPPQHGAGPIGLCVPPWAYDDRHLGQPIVPHLVAGPYHLVRNSKFLEQYRIEVVLCIRDPSELQFLRGRELAGIEFRFLDVPTDVFQTSILPHFAEANGIIAGLVAAGRNVLVCCSDGIDKSSAFVAAYLMEAYALRAQDAITFVQNHRYCATPSINGYRIKLAEYEPICAARAAAPAGEAMDTDAMNPLRRRAEDDPETDAVHAASFGGGPECRPIAAAHKRRVC</sequence>
<name>A0ACC1L4A9_9FUNG</name>
<organism evidence="1 2">
    <name type="scientific">Coemansia helicoidea</name>
    <dbReference type="NCBI Taxonomy" id="1286919"/>
    <lineage>
        <taxon>Eukaryota</taxon>
        <taxon>Fungi</taxon>
        <taxon>Fungi incertae sedis</taxon>
        <taxon>Zoopagomycota</taxon>
        <taxon>Kickxellomycotina</taxon>
        <taxon>Kickxellomycetes</taxon>
        <taxon>Kickxellales</taxon>
        <taxon>Kickxellaceae</taxon>
        <taxon>Coemansia</taxon>
    </lineage>
</organism>